<name>A0AAE0F965_9CHLO</name>
<evidence type="ECO:0000256" key="2">
    <source>
        <dbReference type="SAM" id="MobiDB-lite"/>
    </source>
</evidence>
<dbReference type="EMBL" id="LGRX02022698">
    <property type="protein sequence ID" value="KAK3255357.1"/>
    <property type="molecule type" value="Genomic_DNA"/>
</dbReference>
<gene>
    <name evidence="3" type="ORF">CYMTET_35457</name>
</gene>
<evidence type="ECO:0000313" key="3">
    <source>
        <dbReference type="EMBL" id="KAK3255357.1"/>
    </source>
</evidence>
<protein>
    <submittedName>
        <fullName evidence="3">Uncharacterized protein</fullName>
    </submittedName>
</protein>
<sequence>VELLGGVWEDTSALVQVMAELLQHSEQLALAAASKAAEARGLRADLADPRQKLGMANQVTKPSNGDGTGDEATAALSGGARERQRIRELEDEVARMQTEVARLHSTHHTELAGTLLGTSERQLAKVSVAPLKARPAARPASSGEQERVQGLEDELAQLRTELTRTQETLSAAEMEVVETNSHMLKLKRELREESQAAQRFREHWEVAQAEIIKLKDQARGTKAAARRVTQCSGWGVGPGMVLGWGGSWHGARVGVGPGMVLGWGVGTSAWCSGWEWVPAWCSGVGGGSLHGARWGVGPAWCSGWGMGPGMVLGVGVGLPHGGGSTNQPSALPSYWRPAAQNLPVSQFQAFPE</sequence>
<reference evidence="3 4" key="1">
    <citation type="journal article" date="2015" name="Genome Biol. Evol.">
        <title>Comparative Genomics of a Bacterivorous Green Alga Reveals Evolutionary Causalities and Consequences of Phago-Mixotrophic Mode of Nutrition.</title>
        <authorList>
            <person name="Burns J.A."/>
            <person name="Paasch A."/>
            <person name="Narechania A."/>
            <person name="Kim E."/>
        </authorList>
    </citation>
    <scope>NUCLEOTIDE SEQUENCE [LARGE SCALE GENOMIC DNA]</scope>
    <source>
        <strain evidence="3 4">PLY_AMNH</strain>
    </source>
</reference>
<feature type="coiled-coil region" evidence="1">
    <location>
        <begin position="79"/>
        <end position="106"/>
    </location>
</feature>
<proteinExistence type="predicted"/>
<organism evidence="3 4">
    <name type="scientific">Cymbomonas tetramitiformis</name>
    <dbReference type="NCBI Taxonomy" id="36881"/>
    <lineage>
        <taxon>Eukaryota</taxon>
        <taxon>Viridiplantae</taxon>
        <taxon>Chlorophyta</taxon>
        <taxon>Pyramimonadophyceae</taxon>
        <taxon>Pyramimonadales</taxon>
        <taxon>Pyramimonadaceae</taxon>
        <taxon>Cymbomonas</taxon>
    </lineage>
</organism>
<dbReference type="Proteomes" id="UP001190700">
    <property type="component" value="Unassembled WGS sequence"/>
</dbReference>
<keyword evidence="4" id="KW-1185">Reference proteome</keyword>
<dbReference type="AlphaFoldDB" id="A0AAE0F965"/>
<accession>A0AAE0F965</accession>
<feature type="non-terminal residue" evidence="3">
    <location>
        <position position="1"/>
    </location>
</feature>
<comment type="caution">
    <text evidence="3">The sequence shown here is derived from an EMBL/GenBank/DDBJ whole genome shotgun (WGS) entry which is preliminary data.</text>
</comment>
<feature type="region of interest" description="Disordered" evidence="2">
    <location>
        <begin position="51"/>
        <end position="70"/>
    </location>
</feature>
<keyword evidence="1" id="KW-0175">Coiled coil</keyword>
<evidence type="ECO:0000313" key="4">
    <source>
        <dbReference type="Proteomes" id="UP001190700"/>
    </source>
</evidence>
<evidence type="ECO:0000256" key="1">
    <source>
        <dbReference type="SAM" id="Coils"/>
    </source>
</evidence>
<feature type="coiled-coil region" evidence="1">
    <location>
        <begin position="141"/>
        <end position="203"/>
    </location>
</feature>